<sequence length="97" mass="10358">MTFDGVSGFFGILKWLGWIVCALSLVMFVILLNDRAPMMASIGAASVFASGIGLAAFGMIGQTLAAIATNIQVMREIAERRTDAPKVEGRAEPRLRA</sequence>
<accession>A0A6B3RGQ1</accession>
<evidence type="ECO:0000313" key="2">
    <source>
        <dbReference type="EMBL" id="NEX45207.1"/>
    </source>
</evidence>
<evidence type="ECO:0000256" key="1">
    <source>
        <dbReference type="SAM" id="Phobius"/>
    </source>
</evidence>
<gene>
    <name evidence="2" type="ORF">G3572_03245</name>
</gene>
<evidence type="ECO:0000313" key="3">
    <source>
        <dbReference type="Proteomes" id="UP000481421"/>
    </source>
</evidence>
<feature type="transmembrane region" description="Helical" evidence="1">
    <location>
        <begin position="38"/>
        <end position="71"/>
    </location>
</feature>
<feature type="transmembrane region" description="Helical" evidence="1">
    <location>
        <begin position="12"/>
        <end position="32"/>
    </location>
</feature>
<comment type="caution">
    <text evidence="2">The sequence shown here is derived from an EMBL/GenBank/DDBJ whole genome shotgun (WGS) entry which is preliminary data.</text>
</comment>
<keyword evidence="1" id="KW-1133">Transmembrane helix</keyword>
<proteinExistence type="predicted"/>
<keyword evidence="1" id="KW-0472">Membrane</keyword>
<dbReference type="AlphaFoldDB" id="A0A6B3RGQ1"/>
<dbReference type="EMBL" id="JAAIKE010000001">
    <property type="protein sequence ID" value="NEX45207.1"/>
    <property type="molecule type" value="Genomic_DNA"/>
</dbReference>
<organism evidence="2 3">
    <name type="scientific">Pseudotabrizicola algicola</name>
    <dbReference type="NCBI Taxonomy" id="2709381"/>
    <lineage>
        <taxon>Bacteria</taxon>
        <taxon>Pseudomonadati</taxon>
        <taxon>Pseudomonadota</taxon>
        <taxon>Alphaproteobacteria</taxon>
        <taxon>Rhodobacterales</taxon>
        <taxon>Paracoccaceae</taxon>
        <taxon>Pseudotabrizicola</taxon>
    </lineage>
</organism>
<name>A0A6B3RGQ1_9RHOB</name>
<evidence type="ECO:0008006" key="4">
    <source>
        <dbReference type="Google" id="ProtNLM"/>
    </source>
</evidence>
<protein>
    <recommendedName>
        <fullName evidence="4">DUF4282 domain-containing protein</fullName>
    </recommendedName>
</protein>
<keyword evidence="3" id="KW-1185">Reference proteome</keyword>
<dbReference type="RefSeq" id="WP_164609218.1">
    <property type="nucleotide sequence ID" value="NZ_JAAIKE010000001.1"/>
</dbReference>
<dbReference type="Proteomes" id="UP000481421">
    <property type="component" value="Unassembled WGS sequence"/>
</dbReference>
<reference evidence="2 3" key="1">
    <citation type="submission" date="2020-02" db="EMBL/GenBank/DDBJ databases">
        <title>Rhodobacter algicola sp. nov., isolated from microalga culture.</title>
        <authorList>
            <person name="Park C.-Y."/>
        </authorList>
    </citation>
    <scope>NUCLEOTIDE SEQUENCE [LARGE SCALE GENOMIC DNA]</scope>
    <source>
        <strain evidence="2 3">ETT8</strain>
    </source>
</reference>
<keyword evidence="1" id="KW-0812">Transmembrane</keyword>